<dbReference type="Gene3D" id="3.40.50.720">
    <property type="entry name" value="NAD(P)-binding Rossmann-like Domain"/>
    <property type="match status" value="1"/>
</dbReference>
<dbReference type="Proteomes" id="UP000199354">
    <property type="component" value="Unassembled WGS sequence"/>
</dbReference>
<dbReference type="GO" id="GO:0004029">
    <property type="term" value="F:aldehyde dehydrogenase (NAD+) activity"/>
    <property type="evidence" value="ECO:0007669"/>
    <property type="project" value="TreeGrafter"/>
</dbReference>
<protein>
    <submittedName>
        <fullName evidence="2">Nucleoside-diphosphate-sugar epimerase</fullName>
    </submittedName>
</protein>
<evidence type="ECO:0000259" key="1">
    <source>
        <dbReference type="Pfam" id="PF01370"/>
    </source>
</evidence>
<evidence type="ECO:0000313" key="3">
    <source>
        <dbReference type="Proteomes" id="UP000199354"/>
    </source>
</evidence>
<proteinExistence type="predicted"/>
<dbReference type="RefSeq" id="WP_091141636.1">
    <property type="nucleotide sequence ID" value="NZ_FMVF01000006.1"/>
</dbReference>
<gene>
    <name evidence="2" type="ORF">SAMN02927903_01449</name>
</gene>
<dbReference type="PANTHER" id="PTHR48079:SF6">
    <property type="entry name" value="NAD(P)-BINDING DOMAIN-CONTAINING PROTEIN-RELATED"/>
    <property type="match status" value="1"/>
</dbReference>
<dbReference type="SUPFAM" id="SSF51735">
    <property type="entry name" value="NAD(P)-binding Rossmann-fold domains"/>
    <property type="match status" value="1"/>
</dbReference>
<sequence>MILLTGATGLVGSHLALKLVQDHQPVTAIYRANHSIQKTREVFALYGQENLFERINWIEADITDVPSLELAFRNIDYVYHCAANISFDPADEALLRKVNIEGTANIVNFCLQYGVRKLCHVSSIAALGDLKPGEPIITEDTEWNPEKPHSDYAISKYGAEMEIWRGLQEGLPAVVVNPGVILGPLFWNSGSGEIFSRVANGLPFYTKGVTGFTTVDDVVTIMIKLMESEVSGERFVVVSKNVSFESMLKAIAQALGVKPPSIPAKPWMTSMAWRLDWLAGVFGKKRSLSRSMAHSLHQRDTYSSERVGFALYHTFANLEAYVAKIAAYYPKKTT</sequence>
<feature type="domain" description="NAD-dependent epimerase/dehydratase" evidence="1">
    <location>
        <begin position="2"/>
        <end position="237"/>
    </location>
</feature>
<dbReference type="EMBL" id="FMVF01000006">
    <property type="protein sequence ID" value="SCY46600.1"/>
    <property type="molecule type" value="Genomic_DNA"/>
</dbReference>
<keyword evidence="3" id="KW-1185">Reference proteome</keyword>
<dbReference type="InterPro" id="IPR036291">
    <property type="entry name" value="NAD(P)-bd_dom_sf"/>
</dbReference>
<accession>A0A1G5G5Q2</accession>
<evidence type="ECO:0000313" key="2">
    <source>
        <dbReference type="EMBL" id="SCY46600.1"/>
    </source>
</evidence>
<organism evidence="2 3">
    <name type="scientific">Flavobacterium caeni</name>
    <dbReference type="NCBI Taxonomy" id="490189"/>
    <lineage>
        <taxon>Bacteria</taxon>
        <taxon>Pseudomonadati</taxon>
        <taxon>Bacteroidota</taxon>
        <taxon>Flavobacteriia</taxon>
        <taxon>Flavobacteriales</taxon>
        <taxon>Flavobacteriaceae</taxon>
        <taxon>Flavobacterium</taxon>
    </lineage>
</organism>
<dbReference type="Pfam" id="PF01370">
    <property type="entry name" value="Epimerase"/>
    <property type="match status" value="1"/>
</dbReference>
<reference evidence="2 3" key="1">
    <citation type="submission" date="2016-10" db="EMBL/GenBank/DDBJ databases">
        <authorList>
            <person name="de Groot N.N."/>
        </authorList>
    </citation>
    <scope>NUCLEOTIDE SEQUENCE [LARGE SCALE GENOMIC DNA]</scope>
    <source>
        <strain evidence="2 3">CGMCC 1.7031</strain>
    </source>
</reference>
<dbReference type="STRING" id="490189.SAMN02927903_01449"/>
<dbReference type="InterPro" id="IPR001509">
    <property type="entry name" value="Epimerase_deHydtase"/>
</dbReference>
<dbReference type="GO" id="GO:0005737">
    <property type="term" value="C:cytoplasm"/>
    <property type="evidence" value="ECO:0007669"/>
    <property type="project" value="TreeGrafter"/>
</dbReference>
<dbReference type="InterPro" id="IPR051783">
    <property type="entry name" value="NAD(P)-dependent_oxidoreduct"/>
</dbReference>
<name>A0A1G5G5Q2_9FLAO</name>
<dbReference type="AlphaFoldDB" id="A0A1G5G5Q2"/>
<dbReference type="PANTHER" id="PTHR48079">
    <property type="entry name" value="PROTEIN YEEZ"/>
    <property type="match status" value="1"/>
</dbReference>
<dbReference type="OrthoDB" id="596910at2"/>